<feature type="non-terminal residue" evidence="1">
    <location>
        <position position="82"/>
    </location>
</feature>
<keyword evidence="2" id="KW-1185">Reference proteome</keyword>
<sequence length="82" mass="9690">MRWSMVSDKLSRTYSAVSPTSWRCRTATGTILHIFWDCPSVNIFWTQLYEQMSLKVQGATKQHEKLWHSWLEYRNIGGSSYD</sequence>
<dbReference type="Proteomes" id="UP001295444">
    <property type="component" value="Chromosome 05"/>
</dbReference>
<dbReference type="EMBL" id="OW240916">
    <property type="protein sequence ID" value="CAH2293793.1"/>
    <property type="molecule type" value="Genomic_DNA"/>
</dbReference>
<evidence type="ECO:0000313" key="1">
    <source>
        <dbReference type="EMBL" id="CAH2293793.1"/>
    </source>
</evidence>
<proteinExistence type="predicted"/>
<dbReference type="AlphaFoldDB" id="A0AAD1W965"/>
<name>A0AAD1W965_PELCU</name>
<protein>
    <submittedName>
        <fullName evidence="1">Uncharacterized protein</fullName>
    </submittedName>
</protein>
<accession>A0AAD1W965</accession>
<organism evidence="1 2">
    <name type="scientific">Pelobates cultripes</name>
    <name type="common">Western spadefoot toad</name>
    <dbReference type="NCBI Taxonomy" id="61616"/>
    <lineage>
        <taxon>Eukaryota</taxon>
        <taxon>Metazoa</taxon>
        <taxon>Chordata</taxon>
        <taxon>Craniata</taxon>
        <taxon>Vertebrata</taxon>
        <taxon>Euteleostomi</taxon>
        <taxon>Amphibia</taxon>
        <taxon>Batrachia</taxon>
        <taxon>Anura</taxon>
        <taxon>Pelobatoidea</taxon>
        <taxon>Pelobatidae</taxon>
        <taxon>Pelobates</taxon>
    </lineage>
</organism>
<gene>
    <name evidence="1" type="ORF">PECUL_23A007724</name>
</gene>
<evidence type="ECO:0000313" key="2">
    <source>
        <dbReference type="Proteomes" id="UP001295444"/>
    </source>
</evidence>
<reference evidence="1" key="1">
    <citation type="submission" date="2022-03" db="EMBL/GenBank/DDBJ databases">
        <authorList>
            <person name="Alioto T."/>
            <person name="Alioto T."/>
            <person name="Gomez Garrido J."/>
        </authorList>
    </citation>
    <scope>NUCLEOTIDE SEQUENCE</scope>
</reference>